<evidence type="ECO:0000259" key="5">
    <source>
        <dbReference type="Pfam" id="PF00135"/>
    </source>
</evidence>
<keyword evidence="3" id="KW-0378">Hydrolase</keyword>
<dbReference type="InterPro" id="IPR019819">
    <property type="entry name" value="Carboxylesterase_B_CS"/>
</dbReference>
<evidence type="ECO:0000256" key="3">
    <source>
        <dbReference type="ARBA" id="ARBA00022801"/>
    </source>
</evidence>
<sequence>MEKSPIVTVEQGQLQGKVCVDHYNKPYYSFQGIPYAQAPIGKLRFKAPQKNYPWLGVRDATREKNSSYSRHMLNYNIIGDEDCLYLNVYTPEITGTLKPVMFWIHGGGYLVGSGNSDVYSPDFLVHEDVVIVTINYRLGLLGFLSLNDPELEVPGNAGLKDQVMALKWVASNIDKFGGDPNNITIFGESVGGGSVHYLMLSPMSKGLFHKAIIQSGSAIGNRGRGQYSTPLIIKALGLPDVPDAIILKALQIMPVEKVFEVQEKIPEHYPVSEFRPIGVVVEQYINEDTFLSEEPIDIIRAKRYHDVPVMIGYNSREGYFVKGRYNVDHSNGDFEKEIQFSLNVAKGTDLSKKIAKKIKDFFYGDDASLLKSSAPFILLQGDNMFIRPLYNTARIHAATSKYPVYLYRMSIDSKLNLFKHHYKILDSGVSHGDDLGYLFKNFGTPKILPGSPEDNGVQVFSKYWTTFAKTGNPNPTEKHPLINVIWKPVEKDIVNYVDIGENVTVGVNPEPSRMQLWQDIEDMCSVSYK</sequence>
<name>A0AAN7SDA8_9COLE</name>
<proteinExistence type="inferred from homology"/>
<dbReference type="EMBL" id="JARPUR010000005">
    <property type="protein sequence ID" value="KAK4876002.1"/>
    <property type="molecule type" value="Genomic_DNA"/>
</dbReference>
<comment type="caution">
    <text evidence="6">The sequence shown here is derived from an EMBL/GenBank/DDBJ whole genome shotgun (WGS) entry which is preliminary data.</text>
</comment>
<dbReference type="PANTHER" id="PTHR43142">
    <property type="entry name" value="CARBOXYLIC ESTER HYDROLASE"/>
    <property type="match status" value="1"/>
</dbReference>
<dbReference type="SUPFAM" id="SSF53474">
    <property type="entry name" value="alpha/beta-Hydrolases"/>
    <property type="match status" value="1"/>
</dbReference>
<keyword evidence="4" id="KW-0325">Glycoprotein</keyword>
<keyword evidence="7" id="KW-1185">Reference proteome</keyword>
<evidence type="ECO:0000256" key="1">
    <source>
        <dbReference type="ARBA" id="ARBA00005964"/>
    </source>
</evidence>
<dbReference type="Pfam" id="PF00135">
    <property type="entry name" value="COesterase"/>
    <property type="match status" value="1"/>
</dbReference>
<evidence type="ECO:0000313" key="7">
    <source>
        <dbReference type="Proteomes" id="UP001353858"/>
    </source>
</evidence>
<comment type="similarity">
    <text evidence="1">Belongs to the type-B carboxylesterase/lipase family.</text>
</comment>
<reference evidence="7" key="1">
    <citation type="submission" date="2023-01" db="EMBL/GenBank/DDBJ databases">
        <title>Key to firefly adult light organ development and bioluminescence: homeobox transcription factors regulate luciferase expression and transportation to peroxisome.</title>
        <authorList>
            <person name="Fu X."/>
        </authorList>
    </citation>
    <scope>NUCLEOTIDE SEQUENCE [LARGE SCALE GENOMIC DNA]</scope>
</reference>
<keyword evidence="2" id="KW-0719">Serine esterase</keyword>
<gene>
    <name evidence="6" type="ORF">RN001_012424</name>
</gene>
<dbReference type="PROSITE" id="PS00941">
    <property type="entry name" value="CARBOXYLESTERASE_B_2"/>
    <property type="match status" value="1"/>
</dbReference>
<evidence type="ECO:0000256" key="4">
    <source>
        <dbReference type="ARBA" id="ARBA00023180"/>
    </source>
</evidence>
<dbReference type="Gene3D" id="3.40.50.1820">
    <property type="entry name" value="alpha/beta hydrolase"/>
    <property type="match status" value="1"/>
</dbReference>
<dbReference type="InterPro" id="IPR002018">
    <property type="entry name" value="CarbesteraseB"/>
</dbReference>
<dbReference type="GO" id="GO:0052689">
    <property type="term" value="F:carboxylic ester hydrolase activity"/>
    <property type="evidence" value="ECO:0007669"/>
    <property type="project" value="UniProtKB-KW"/>
</dbReference>
<dbReference type="AlphaFoldDB" id="A0AAN7SDA8"/>
<evidence type="ECO:0000256" key="2">
    <source>
        <dbReference type="ARBA" id="ARBA00022487"/>
    </source>
</evidence>
<dbReference type="PANTHER" id="PTHR43142:SF1">
    <property type="entry name" value="CARBOXYLIC ESTER HYDROLASE"/>
    <property type="match status" value="1"/>
</dbReference>
<feature type="domain" description="Carboxylesterase type B" evidence="5">
    <location>
        <begin position="4"/>
        <end position="517"/>
    </location>
</feature>
<dbReference type="InterPro" id="IPR029058">
    <property type="entry name" value="AB_hydrolase_fold"/>
</dbReference>
<dbReference type="Proteomes" id="UP001353858">
    <property type="component" value="Unassembled WGS sequence"/>
</dbReference>
<accession>A0AAN7SDA8</accession>
<protein>
    <recommendedName>
        <fullName evidence="5">Carboxylesterase type B domain-containing protein</fullName>
    </recommendedName>
</protein>
<organism evidence="6 7">
    <name type="scientific">Aquatica leii</name>
    <dbReference type="NCBI Taxonomy" id="1421715"/>
    <lineage>
        <taxon>Eukaryota</taxon>
        <taxon>Metazoa</taxon>
        <taxon>Ecdysozoa</taxon>
        <taxon>Arthropoda</taxon>
        <taxon>Hexapoda</taxon>
        <taxon>Insecta</taxon>
        <taxon>Pterygota</taxon>
        <taxon>Neoptera</taxon>
        <taxon>Endopterygota</taxon>
        <taxon>Coleoptera</taxon>
        <taxon>Polyphaga</taxon>
        <taxon>Elateriformia</taxon>
        <taxon>Elateroidea</taxon>
        <taxon>Lampyridae</taxon>
        <taxon>Luciolinae</taxon>
        <taxon>Aquatica</taxon>
    </lineage>
</organism>
<evidence type="ECO:0000313" key="6">
    <source>
        <dbReference type="EMBL" id="KAK4876002.1"/>
    </source>
</evidence>